<evidence type="ECO:0000313" key="2">
    <source>
        <dbReference type="Proteomes" id="UP001630127"/>
    </source>
</evidence>
<reference evidence="1 2" key="1">
    <citation type="submission" date="2024-11" db="EMBL/GenBank/DDBJ databases">
        <title>A near-complete genome assembly of Cinchona calisaya.</title>
        <authorList>
            <person name="Lian D.C."/>
            <person name="Zhao X.W."/>
            <person name="Wei L."/>
        </authorList>
    </citation>
    <scope>NUCLEOTIDE SEQUENCE [LARGE SCALE GENOMIC DNA]</scope>
    <source>
        <tissue evidence="1">Nenye</tissue>
    </source>
</reference>
<comment type="caution">
    <text evidence="1">The sequence shown here is derived from an EMBL/GenBank/DDBJ whole genome shotgun (WGS) entry which is preliminary data.</text>
</comment>
<dbReference type="EMBL" id="JBJUIK010000008">
    <property type="protein sequence ID" value="KAL3520773.1"/>
    <property type="molecule type" value="Genomic_DNA"/>
</dbReference>
<organism evidence="1 2">
    <name type="scientific">Cinchona calisaya</name>
    <dbReference type="NCBI Taxonomy" id="153742"/>
    <lineage>
        <taxon>Eukaryota</taxon>
        <taxon>Viridiplantae</taxon>
        <taxon>Streptophyta</taxon>
        <taxon>Embryophyta</taxon>
        <taxon>Tracheophyta</taxon>
        <taxon>Spermatophyta</taxon>
        <taxon>Magnoliopsida</taxon>
        <taxon>eudicotyledons</taxon>
        <taxon>Gunneridae</taxon>
        <taxon>Pentapetalae</taxon>
        <taxon>asterids</taxon>
        <taxon>lamiids</taxon>
        <taxon>Gentianales</taxon>
        <taxon>Rubiaceae</taxon>
        <taxon>Cinchonoideae</taxon>
        <taxon>Cinchoneae</taxon>
        <taxon>Cinchona</taxon>
    </lineage>
</organism>
<name>A0ABD2ZT09_9GENT</name>
<proteinExistence type="predicted"/>
<sequence length="107" mass="11667">MEKEEQATIFYERRIITTEGKNNEASFVQNSIANPQSSKVVAKFSTVVFDSKAVFDSIDDFVSLLQVTAAAQDLSTTVFHLSTASLHLVSTAPSQLRPVTTKTSPTV</sequence>
<keyword evidence="2" id="KW-1185">Reference proteome</keyword>
<accession>A0ABD2ZT09</accession>
<gene>
    <name evidence="1" type="ORF">ACH5RR_018922</name>
</gene>
<dbReference type="Proteomes" id="UP001630127">
    <property type="component" value="Unassembled WGS sequence"/>
</dbReference>
<dbReference type="AlphaFoldDB" id="A0ABD2ZT09"/>
<protein>
    <submittedName>
        <fullName evidence="1">Uncharacterized protein</fullName>
    </submittedName>
</protein>
<evidence type="ECO:0000313" key="1">
    <source>
        <dbReference type="EMBL" id="KAL3520773.1"/>
    </source>
</evidence>